<keyword evidence="1" id="KW-0805">Transcription regulation</keyword>
<reference evidence="6" key="1">
    <citation type="submission" date="2017-02" db="EMBL/GenBank/DDBJ databases">
        <authorList>
            <person name="Tafer H."/>
            <person name="Lopandic K."/>
        </authorList>
    </citation>
    <scope>NUCLEOTIDE SEQUENCE [LARGE SCALE GENOMIC DNA]</scope>
    <source>
        <strain evidence="6">CBS 366.77</strain>
    </source>
</reference>
<organism evidence="5 6">
    <name type="scientific">Aspergillus sclerotialis</name>
    <dbReference type="NCBI Taxonomy" id="2070753"/>
    <lineage>
        <taxon>Eukaryota</taxon>
        <taxon>Fungi</taxon>
        <taxon>Dikarya</taxon>
        <taxon>Ascomycota</taxon>
        <taxon>Pezizomycotina</taxon>
        <taxon>Eurotiomycetes</taxon>
        <taxon>Eurotiomycetidae</taxon>
        <taxon>Eurotiales</taxon>
        <taxon>Aspergillaceae</taxon>
        <taxon>Aspergillus</taxon>
        <taxon>Aspergillus subgen. Polypaecilum</taxon>
    </lineage>
</organism>
<dbReference type="STRING" id="2070753.A0A3A2ZQL5"/>
<evidence type="ECO:0000256" key="1">
    <source>
        <dbReference type="ARBA" id="ARBA00023015"/>
    </source>
</evidence>
<dbReference type="GO" id="GO:0000976">
    <property type="term" value="F:transcription cis-regulatory region binding"/>
    <property type="evidence" value="ECO:0007669"/>
    <property type="project" value="TreeGrafter"/>
</dbReference>
<dbReference type="PANTHER" id="PTHR37534:SF24">
    <property type="entry name" value="MISCELLANEOUS ZN(II)2CYS6 TRANSCRIPTION FACTOR (EUROFUNG)-RELATED"/>
    <property type="match status" value="1"/>
</dbReference>
<feature type="region of interest" description="Disordered" evidence="4">
    <location>
        <begin position="78"/>
        <end position="156"/>
    </location>
</feature>
<evidence type="ECO:0000313" key="5">
    <source>
        <dbReference type="EMBL" id="RJE20205.1"/>
    </source>
</evidence>
<proteinExistence type="predicted"/>
<evidence type="ECO:0000256" key="3">
    <source>
        <dbReference type="ARBA" id="ARBA00023242"/>
    </source>
</evidence>
<keyword evidence="6" id="KW-1185">Reference proteome</keyword>
<comment type="caution">
    <text evidence="5">The sequence shown here is derived from an EMBL/GenBank/DDBJ whole genome shotgun (WGS) entry which is preliminary data.</text>
</comment>
<accession>A0A3A2ZQL5</accession>
<dbReference type="GO" id="GO:0045944">
    <property type="term" value="P:positive regulation of transcription by RNA polymerase II"/>
    <property type="evidence" value="ECO:0007669"/>
    <property type="project" value="TreeGrafter"/>
</dbReference>
<dbReference type="GO" id="GO:0008270">
    <property type="term" value="F:zinc ion binding"/>
    <property type="evidence" value="ECO:0007669"/>
    <property type="project" value="InterPro"/>
</dbReference>
<dbReference type="PANTHER" id="PTHR37534">
    <property type="entry name" value="TRANSCRIPTIONAL ACTIVATOR PROTEIN UGA3"/>
    <property type="match status" value="1"/>
</dbReference>
<name>A0A3A2ZQL5_9EURO</name>
<dbReference type="EMBL" id="MVGC01000329">
    <property type="protein sequence ID" value="RJE20205.1"/>
    <property type="molecule type" value="Genomic_DNA"/>
</dbReference>
<dbReference type="Proteomes" id="UP000266188">
    <property type="component" value="Unassembled WGS sequence"/>
</dbReference>
<keyword evidence="3" id="KW-0539">Nucleus</keyword>
<dbReference type="GO" id="GO:0000981">
    <property type="term" value="F:DNA-binding transcription factor activity, RNA polymerase II-specific"/>
    <property type="evidence" value="ECO:0007669"/>
    <property type="project" value="InterPro"/>
</dbReference>
<dbReference type="GO" id="GO:0005634">
    <property type="term" value="C:nucleus"/>
    <property type="evidence" value="ECO:0007669"/>
    <property type="project" value="TreeGrafter"/>
</dbReference>
<protein>
    <recommendedName>
        <fullName evidence="7">Zn(2)-C6 fungal-type domain-containing protein</fullName>
    </recommendedName>
</protein>
<evidence type="ECO:0000256" key="4">
    <source>
        <dbReference type="SAM" id="MobiDB-lite"/>
    </source>
</evidence>
<feature type="compositionally biased region" description="Polar residues" evidence="4">
    <location>
        <begin position="104"/>
        <end position="138"/>
    </location>
</feature>
<keyword evidence="2" id="KW-0804">Transcription</keyword>
<dbReference type="CDD" id="cd12148">
    <property type="entry name" value="fungal_TF_MHR"/>
    <property type="match status" value="1"/>
</dbReference>
<dbReference type="CDD" id="cd00067">
    <property type="entry name" value="GAL4"/>
    <property type="match status" value="1"/>
</dbReference>
<evidence type="ECO:0000256" key="2">
    <source>
        <dbReference type="ARBA" id="ARBA00023163"/>
    </source>
</evidence>
<dbReference type="AlphaFoldDB" id="A0A3A2ZQL5"/>
<evidence type="ECO:0008006" key="7">
    <source>
        <dbReference type="Google" id="ProtNLM"/>
    </source>
</evidence>
<dbReference type="InterPro" id="IPR001138">
    <property type="entry name" value="Zn2Cys6_DnaBD"/>
</dbReference>
<evidence type="ECO:0000313" key="6">
    <source>
        <dbReference type="Proteomes" id="UP000266188"/>
    </source>
</evidence>
<gene>
    <name evidence="5" type="ORF">PHISCL_07465</name>
</gene>
<sequence length="596" mass="66485">MPYWVCALPHSPSKMQRPGDEGKPRCRNCVAHNFQCQYKSPLVFLTKNTHTVSPSEDGYKDTANYGTIHFINEEPQKDASQYGEEPNHELSVVEASPGPKSDSLAVSSQQRNQSSSHESTGSNAPGSQMSPGPSNLPLSPTYPPSHVTDSQPRGRFNASDESVVAGLLALGTGRSNAAAIGPDLDQSGFSVSQPSAEEASYTQALTPSVFSDHRPSFSPKELGRNADSGSMAMLKLLSHYRYEVAPWLDVCDLGQLFGINALRLAMVSRPVTASMLALSETSFNRLHPMQSSIRENLTTQHSRPNGPFDISAFALLTVFDEAKNYIKNISAAWSLYGGFNREILDAVFLHAAGRDLESAIYWLLVRFDVGAALANHTNIHVPLPPSLPSVAVDDSITDPFRMVFHFAHRPLWLCARALQFIHSADASVERTPLLMWMELVDELERWYHERPQEFQPMLELEMDDHLAGPEHSFPLILFASGPGLFGNQVYHTAMLILLQNRPRTARTTNFHPTTMSPLWHAQRICSIALHNDRQEHWDPCLLASFLMAACRMTHEMQQREVLHGFERIRSLTAFDIGDRLQELRQEWCLLGETCEV</sequence>
<dbReference type="OrthoDB" id="4475584at2759"/>